<dbReference type="STRING" id="3821.A0A151TDR2"/>
<dbReference type="Gramene" id="C.cajan_11068.t">
    <property type="protein sequence ID" value="C.cajan_11068.t"/>
    <property type="gene ID" value="C.cajan_11068"/>
</dbReference>
<evidence type="ECO:0000313" key="4">
    <source>
        <dbReference type="Proteomes" id="UP000075243"/>
    </source>
</evidence>
<accession>A0A151TDR2</accession>
<dbReference type="Proteomes" id="UP000075243">
    <property type="component" value="Chromosome 6"/>
</dbReference>
<dbReference type="Pfam" id="PF07876">
    <property type="entry name" value="Dabb"/>
    <property type="match status" value="1"/>
</dbReference>
<reference evidence="3 4" key="1">
    <citation type="journal article" date="2012" name="Nat. Biotechnol.">
        <title>Draft genome sequence of pigeonpea (Cajanus cajan), an orphan legume crop of resource-poor farmers.</title>
        <authorList>
            <person name="Varshney R.K."/>
            <person name="Chen W."/>
            <person name="Li Y."/>
            <person name="Bharti A.K."/>
            <person name="Saxena R.K."/>
            <person name="Schlueter J.A."/>
            <person name="Donoghue M.T."/>
            <person name="Azam S."/>
            <person name="Fan G."/>
            <person name="Whaley A.M."/>
            <person name="Farmer A.D."/>
            <person name="Sheridan J."/>
            <person name="Iwata A."/>
            <person name="Tuteja R."/>
            <person name="Penmetsa R.V."/>
            <person name="Wu W."/>
            <person name="Upadhyaya H.D."/>
            <person name="Yang S.P."/>
            <person name="Shah T."/>
            <person name="Saxena K.B."/>
            <person name="Michael T."/>
            <person name="McCombie W.R."/>
            <person name="Yang B."/>
            <person name="Zhang G."/>
            <person name="Yang H."/>
            <person name="Wang J."/>
            <person name="Spillane C."/>
            <person name="Cook D.R."/>
            <person name="May G.D."/>
            <person name="Xu X."/>
            <person name="Jackson S.A."/>
        </authorList>
    </citation>
    <scope>NUCLEOTIDE SEQUENCE [LARGE SCALE GENOMIC DNA]</scope>
    <source>
        <strain evidence="4">cv. Asha</strain>
    </source>
</reference>
<name>A0A151TDR2_CAJCA</name>
<evidence type="ECO:0000259" key="2">
    <source>
        <dbReference type="PROSITE" id="PS51502"/>
    </source>
</evidence>
<dbReference type="InterPro" id="IPR013097">
    <property type="entry name" value="Dabb"/>
</dbReference>
<dbReference type="FunFam" id="3.30.70.100:FF:000040">
    <property type="entry name" value="Stress-response A/B barrel domain-containing protein HS1"/>
    <property type="match status" value="1"/>
</dbReference>
<dbReference type="InterPro" id="IPR044662">
    <property type="entry name" value="HS1/DABB1-like"/>
</dbReference>
<dbReference type="EMBL" id="CM003608">
    <property type="protein sequence ID" value="KYP65163.1"/>
    <property type="molecule type" value="Genomic_DNA"/>
</dbReference>
<dbReference type="AlphaFoldDB" id="A0A151TDR2"/>
<dbReference type="OrthoDB" id="1601230at2759"/>
<dbReference type="PROSITE" id="PS51502">
    <property type="entry name" value="S_R_A_B_BARREL"/>
    <property type="match status" value="1"/>
</dbReference>
<dbReference type="OMA" id="THIFEIT"/>
<dbReference type="PANTHER" id="PTHR33178">
    <property type="match status" value="1"/>
</dbReference>
<dbReference type="SUPFAM" id="SSF54909">
    <property type="entry name" value="Dimeric alpha+beta barrel"/>
    <property type="match status" value="1"/>
</dbReference>
<evidence type="ECO:0000256" key="1">
    <source>
        <dbReference type="ARBA" id="ARBA00011738"/>
    </source>
</evidence>
<proteinExistence type="predicted"/>
<sequence>MEEAKGLVNHVVLTKFKDDVAPERIEDFIKGFANLVNLIPPMKSFSWGKDVSDTSMHQGFTHVFVSTFESTEGVAEYLAHPAHVEFANLFLLCFEKVIAIDYKPTIVKL</sequence>
<organism evidence="3 4">
    <name type="scientific">Cajanus cajan</name>
    <name type="common">Pigeon pea</name>
    <name type="synonym">Cajanus indicus</name>
    <dbReference type="NCBI Taxonomy" id="3821"/>
    <lineage>
        <taxon>Eukaryota</taxon>
        <taxon>Viridiplantae</taxon>
        <taxon>Streptophyta</taxon>
        <taxon>Embryophyta</taxon>
        <taxon>Tracheophyta</taxon>
        <taxon>Spermatophyta</taxon>
        <taxon>Magnoliopsida</taxon>
        <taxon>eudicotyledons</taxon>
        <taxon>Gunneridae</taxon>
        <taxon>Pentapetalae</taxon>
        <taxon>rosids</taxon>
        <taxon>fabids</taxon>
        <taxon>Fabales</taxon>
        <taxon>Fabaceae</taxon>
        <taxon>Papilionoideae</taxon>
        <taxon>50 kb inversion clade</taxon>
        <taxon>NPAAA clade</taxon>
        <taxon>indigoferoid/millettioid clade</taxon>
        <taxon>Phaseoleae</taxon>
        <taxon>Cajanus</taxon>
    </lineage>
</organism>
<comment type="subunit">
    <text evidence="1">Homodimer.</text>
</comment>
<dbReference type="GO" id="GO:0009865">
    <property type="term" value="P:pollen tube adhesion"/>
    <property type="evidence" value="ECO:0007669"/>
    <property type="project" value="TreeGrafter"/>
</dbReference>
<dbReference type="PANTHER" id="PTHR33178:SF10">
    <property type="entry name" value="STRESS-RESPONSE A_B BARREL DOMAIN-CONTAINING PROTEIN"/>
    <property type="match status" value="1"/>
</dbReference>
<dbReference type="SMART" id="SM00886">
    <property type="entry name" value="Dabb"/>
    <property type="match status" value="1"/>
</dbReference>
<dbReference type="Gene3D" id="3.30.70.100">
    <property type="match status" value="1"/>
</dbReference>
<evidence type="ECO:0000313" key="3">
    <source>
        <dbReference type="EMBL" id="KYP65163.1"/>
    </source>
</evidence>
<gene>
    <name evidence="3" type="ORF">KK1_011392</name>
</gene>
<dbReference type="InterPro" id="IPR011008">
    <property type="entry name" value="Dimeric_a/b-barrel"/>
</dbReference>
<protein>
    <recommendedName>
        <fullName evidence="2">Stress-response A/B barrel domain-containing protein</fullName>
    </recommendedName>
</protein>
<keyword evidence="4" id="KW-1185">Reference proteome</keyword>
<feature type="domain" description="Stress-response A/B barrel" evidence="2">
    <location>
        <begin position="8"/>
        <end position="102"/>
    </location>
</feature>